<dbReference type="PANTHER" id="PTHR43125:SF1">
    <property type="entry name" value="INOSITOL-3-PHOSPHATE SYNTHASE"/>
    <property type="match status" value="1"/>
</dbReference>
<feature type="non-terminal residue" evidence="1">
    <location>
        <position position="212"/>
    </location>
</feature>
<evidence type="ECO:0000313" key="1">
    <source>
        <dbReference type="EMBL" id="GAI98410.1"/>
    </source>
</evidence>
<reference evidence="1" key="1">
    <citation type="journal article" date="2014" name="Front. Microbiol.">
        <title>High frequency of phylogenetically diverse reductive dehalogenase-homologous genes in deep subseafloor sedimentary metagenomes.</title>
        <authorList>
            <person name="Kawai M."/>
            <person name="Futagami T."/>
            <person name="Toyoda A."/>
            <person name="Takaki Y."/>
            <person name="Nishi S."/>
            <person name="Hori S."/>
            <person name="Arai W."/>
            <person name="Tsubouchi T."/>
            <person name="Morono Y."/>
            <person name="Uchiyama I."/>
            <person name="Ito T."/>
            <person name="Fujiyama A."/>
            <person name="Inagaki F."/>
            <person name="Takami H."/>
        </authorList>
    </citation>
    <scope>NUCLEOTIDE SEQUENCE</scope>
    <source>
        <strain evidence="1">Expedition CK06-06</strain>
    </source>
</reference>
<comment type="caution">
    <text evidence="1">The sequence shown here is derived from an EMBL/GenBank/DDBJ whole genome shotgun (WGS) entry which is preliminary data.</text>
</comment>
<dbReference type="AlphaFoldDB" id="X1UEW0"/>
<dbReference type="GO" id="GO:0004512">
    <property type="term" value="F:inositol-3-phosphate synthase activity"/>
    <property type="evidence" value="ECO:0007669"/>
    <property type="project" value="TreeGrafter"/>
</dbReference>
<proteinExistence type="predicted"/>
<accession>X1UEW0</accession>
<sequence length="212" mass="23047">MPEIRVAIVGVGNCASALVQGLYRYRGSDEEEVPGLMHLKLGGYRVRDVIPVAAFDVDVRKVGKDLSEAIFAPPNCAWKFSEVPHMGVEVMMGKVNDGVPLHLAKFVQTAKGEPVDVAGLLKEKKVDVLINLLPTGSTEATRFYMDQAIKKAKVGVVNGIPEMIASSEEYAKASEENKVPIVGDDFKSQIGATILHRALAKLSYDRGVKIKR</sequence>
<dbReference type="GO" id="GO:0006021">
    <property type="term" value="P:inositol biosynthetic process"/>
    <property type="evidence" value="ECO:0007669"/>
    <property type="project" value="TreeGrafter"/>
</dbReference>
<dbReference type="SUPFAM" id="SSF51735">
    <property type="entry name" value="NAD(P)-binding Rossmann-fold domains"/>
    <property type="match status" value="1"/>
</dbReference>
<dbReference type="PANTHER" id="PTHR43125">
    <property type="entry name" value="INOSITOL-3-PHOSPHATE SYNTHASE"/>
    <property type="match status" value="1"/>
</dbReference>
<dbReference type="InterPro" id="IPR036291">
    <property type="entry name" value="NAD(P)-bd_dom_sf"/>
</dbReference>
<evidence type="ECO:0008006" key="2">
    <source>
        <dbReference type="Google" id="ProtNLM"/>
    </source>
</evidence>
<dbReference type="Gene3D" id="3.40.50.720">
    <property type="entry name" value="NAD(P)-binding Rossmann-like Domain"/>
    <property type="match status" value="1"/>
</dbReference>
<name>X1UEW0_9ZZZZ</name>
<protein>
    <recommendedName>
        <fullName evidence="2">Myo-inositol-1-phosphate synthase GAPDH-like domain-containing protein</fullName>
    </recommendedName>
</protein>
<dbReference type="EMBL" id="BARW01025004">
    <property type="protein sequence ID" value="GAI98410.1"/>
    <property type="molecule type" value="Genomic_DNA"/>
</dbReference>
<dbReference type="InterPro" id="IPR052199">
    <property type="entry name" value="MIPS"/>
</dbReference>
<organism evidence="1">
    <name type="scientific">marine sediment metagenome</name>
    <dbReference type="NCBI Taxonomy" id="412755"/>
    <lineage>
        <taxon>unclassified sequences</taxon>
        <taxon>metagenomes</taxon>
        <taxon>ecological metagenomes</taxon>
    </lineage>
</organism>
<gene>
    <name evidence="1" type="ORF">S12H4_41093</name>
</gene>